<dbReference type="Gene3D" id="3.20.20.220">
    <property type="match status" value="1"/>
</dbReference>
<evidence type="ECO:0000256" key="6">
    <source>
        <dbReference type="PROSITE-ProRule" id="PRU10007"/>
    </source>
</evidence>
<dbReference type="EC" id="1.2.1.88" evidence="2"/>
<feature type="region of interest" description="Disordered" evidence="8">
    <location>
        <begin position="1"/>
        <end position="28"/>
    </location>
</feature>
<comment type="catalytic activity">
    <reaction evidence="5">
        <text>L-glutamate 5-semialdehyde + NAD(+) + H2O = L-glutamate + NADH + 2 H(+)</text>
        <dbReference type="Rhea" id="RHEA:30235"/>
        <dbReference type="ChEBI" id="CHEBI:15377"/>
        <dbReference type="ChEBI" id="CHEBI:15378"/>
        <dbReference type="ChEBI" id="CHEBI:29985"/>
        <dbReference type="ChEBI" id="CHEBI:57540"/>
        <dbReference type="ChEBI" id="CHEBI:57945"/>
        <dbReference type="ChEBI" id="CHEBI:58066"/>
        <dbReference type="EC" id="1.2.1.88"/>
    </reaction>
</comment>
<dbReference type="PROSITE" id="PS00070">
    <property type="entry name" value="ALDEHYDE_DEHYDR_CYS"/>
    <property type="match status" value="1"/>
</dbReference>
<dbReference type="InterPro" id="IPR016160">
    <property type="entry name" value="Ald_DH_CS_CYS"/>
</dbReference>
<organism evidence="11 12">
    <name type="scientific">Paraoerskovia sediminicola</name>
    <dbReference type="NCBI Taxonomy" id="1138587"/>
    <lineage>
        <taxon>Bacteria</taxon>
        <taxon>Bacillati</taxon>
        <taxon>Actinomycetota</taxon>
        <taxon>Actinomycetes</taxon>
        <taxon>Micrococcales</taxon>
        <taxon>Cellulomonadaceae</taxon>
        <taxon>Paraoerskovia</taxon>
    </lineage>
</organism>
<evidence type="ECO:0000256" key="3">
    <source>
        <dbReference type="ARBA" id="ARBA00023002"/>
    </source>
</evidence>
<dbReference type="PROSITE" id="PS00687">
    <property type="entry name" value="ALDEHYDE_DEHYDR_GLU"/>
    <property type="match status" value="1"/>
</dbReference>
<feature type="active site" evidence="6">
    <location>
        <position position="786"/>
    </location>
</feature>
<evidence type="ECO:0000256" key="7">
    <source>
        <dbReference type="RuleBase" id="RU003345"/>
    </source>
</evidence>
<dbReference type="SUPFAM" id="SSF51730">
    <property type="entry name" value="FAD-linked oxidoreductase"/>
    <property type="match status" value="1"/>
</dbReference>
<dbReference type="PIRSF" id="PIRSF000197">
    <property type="entry name" value="Bifunct_PutA"/>
    <property type="match status" value="1"/>
</dbReference>
<dbReference type="Gene3D" id="3.40.309.10">
    <property type="entry name" value="Aldehyde Dehydrogenase, Chain A, domain 2"/>
    <property type="match status" value="1"/>
</dbReference>
<dbReference type="InterPro" id="IPR016163">
    <property type="entry name" value="Ald_DH_C"/>
</dbReference>
<comment type="pathway">
    <text evidence="1">Amino-acid degradation; L-proline degradation into L-glutamate; L-glutamate from L-proline: step 2/2.</text>
</comment>
<dbReference type="Gene3D" id="3.40.605.10">
    <property type="entry name" value="Aldehyde Dehydrogenase, Chain A, domain 1"/>
    <property type="match status" value="1"/>
</dbReference>
<keyword evidence="12" id="KW-1185">Reference proteome</keyword>
<proteinExistence type="inferred from homology"/>
<comment type="similarity">
    <text evidence="7">Belongs to the aldehyde dehydrogenase family.</text>
</comment>
<evidence type="ECO:0000259" key="9">
    <source>
        <dbReference type="Pfam" id="PF00171"/>
    </source>
</evidence>
<dbReference type="SUPFAM" id="SSF53720">
    <property type="entry name" value="ALDH-like"/>
    <property type="match status" value="1"/>
</dbReference>
<evidence type="ECO:0000256" key="2">
    <source>
        <dbReference type="ARBA" id="ARBA00012884"/>
    </source>
</evidence>
<dbReference type="InterPro" id="IPR015590">
    <property type="entry name" value="Aldehyde_DH_dom"/>
</dbReference>
<dbReference type="InterPro" id="IPR050485">
    <property type="entry name" value="Proline_metab_enzyme"/>
</dbReference>
<feature type="domain" description="Proline dehydrogenase" evidence="10">
    <location>
        <begin position="160"/>
        <end position="460"/>
    </location>
</feature>
<keyword evidence="4" id="KW-0520">NAD</keyword>
<dbReference type="InterPro" id="IPR016161">
    <property type="entry name" value="Ald_DH/histidinol_DH"/>
</dbReference>
<feature type="region of interest" description="Disordered" evidence="8">
    <location>
        <begin position="511"/>
        <end position="543"/>
    </location>
</feature>
<dbReference type="RefSeq" id="WP_286217221.1">
    <property type="nucleotide sequence ID" value="NZ_AP027729.1"/>
</dbReference>
<accession>A0ABN6XGM2</accession>
<evidence type="ECO:0000313" key="11">
    <source>
        <dbReference type="EMBL" id="BDZ42812.1"/>
    </source>
</evidence>
<dbReference type="PANTHER" id="PTHR42862:SF1">
    <property type="entry name" value="DELTA-1-PYRROLINE-5-CARBOXYLATE DEHYDROGENASE 2, ISOFORM A-RELATED"/>
    <property type="match status" value="1"/>
</dbReference>
<evidence type="ECO:0000256" key="8">
    <source>
        <dbReference type="SAM" id="MobiDB-lite"/>
    </source>
</evidence>
<dbReference type="EMBL" id="AP027729">
    <property type="protein sequence ID" value="BDZ42812.1"/>
    <property type="molecule type" value="Genomic_DNA"/>
</dbReference>
<sequence length="1184" mass="125878">MDIANPAAPGATLTTPDDAPDDAPTATRPDTAVTDLTDAAAELAHSWIAAAEHDQDATEQATAGRLGALVSDPKGLELAVRFVDDVARPHDVHVAARELRRLGDVAADAKGFLGPVDRLLLRAGALVAPALPQVVVPAARIRLRQLVGHLVADAGPGLGKHLARTREQGYMLNVNLLGEAVLGEDEARARLQRTIALVERPDVDYVSVKVSSVVSQLVTWDLEGSRDRVVERLLPLYRAAREHGVFVNLDMEEYKDLALTTEVFRAVLDRDELRDLEAGIVLQAYLPDALGALEELTAFAQRRVAEGGAPIKVRLVKGANLAMEHVDAELHDWATAPYATKPDVDANYVRLIDYALHPDRSGAVRIGVASHNLFHVALAVLLGRARGVTEGMDIEMLQGMAPAEARAVRDEVAKDRVAGREHGGQVVLYTPVVADEDFDVAVSYLVRRLEENSAEQNFLHAMFADEGADGTDGADGAGSGSASSAASSAMSSQEAAFRASVALGASYPQEAVTPRRTARPLDEVTPSIAGPGEFHNAADTDPSVTEHRTWAQRIVAGDEHRPVQVAEVTTEAEVDDVVARAARAAEIWSQVAPATRAAALRAVARRLEEARTALVTAMVHEPRKTVAEADPEVTEAIDFANYYARSAEQLEEIDGATFAPRGVTLVTPPWNFPVAIPVGGILAALAAGSPAIAKPAPPTPRCLEVAVDAIHLGLLDAARDAAESGADTAFDEQLARDVVQYARVPDGDLGKRLVTHDGIARVVLTGALETAQMFAEWTPERHLFAETSGKNALVVTPAADIDLAVADLVRAAFGHAGQKCSAASLGILVGSVADLRTRTGRRFRTQLVDAVRSLRVGPSTDLGTVMNPLTEPASGKLLRALTTLEPGEQWLVRPRRLDEEGRVWTPGLKTGVAPGSFFHTTEVFGPVLGLMTAATLDDALELQNAVAFGLTGGIHSLDRSEIDHWLDRVEVGNAYINRHITGAIVQRQSFGGWKASAVGPGAKAGGPNYVPELGEWADGADVPDRDTEPEAWLAWAEQSDARAWEREFGAEHDPSGLVAESNVFRYRPLDAITVRVGAGARPVEVARVMSAARRAGVTVEVSRSEGSGATSDADFAASVADGRVSGRVRVVGTSAGLRAAAAGRTGDVTVLDAPVLASGRREILPMLREQAVSRTLHRFGHVMR</sequence>
<keyword evidence="3 7" id="KW-0560">Oxidoreductase</keyword>
<evidence type="ECO:0000256" key="1">
    <source>
        <dbReference type="ARBA" id="ARBA00004786"/>
    </source>
</evidence>
<dbReference type="InterPro" id="IPR002872">
    <property type="entry name" value="Proline_DH_dom"/>
</dbReference>
<reference evidence="12" key="1">
    <citation type="journal article" date="2019" name="Int. J. Syst. Evol. Microbiol.">
        <title>The Global Catalogue of Microorganisms (GCM) 10K type strain sequencing project: providing services to taxonomists for standard genome sequencing and annotation.</title>
        <authorList>
            <consortium name="The Broad Institute Genomics Platform"/>
            <consortium name="The Broad Institute Genome Sequencing Center for Infectious Disease"/>
            <person name="Wu L."/>
            <person name="Ma J."/>
        </authorList>
    </citation>
    <scope>NUCLEOTIDE SEQUENCE [LARGE SCALE GENOMIC DNA]</scope>
    <source>
        <strain evidence="12">NBRC 108565</strain>
    </source>
</reference>
<name>A0ABN6XGM2_9CELL</name>
<feature type="domain" description="Aldehyde dehydrogenase" evidence="9">
    <location>
        <begin position="566"/>
        <end position="1008"/>
    </location>
</feature>
<evidence type="ECO:0000256" key="5">
    <source>
        <dbReference type="ARBA" id="ARBA00048142"/>
    </source>
</evidence>
<evidence type="ECO:0000259" key="10">
    <source>
        <dbReference type="Pfam" id="PF01619"/>
    </source>
</evidence>
<gene>
    <name evidence="11" type="ORF">GCM10025865_21110</name>
</gene>
<dbReference type="Pfam" id="PF00171">
    <property type="entry name" value="Aldedh"/>
    <property type="match status" value="1"/>
</dbReference>
<dbReference type="InterPro" id="IPR016162">
    <property type="entry name" value="Ald_DH_N"/>
</dbReference>
<dbReference type="Pfam" id="PF01619">
    <property type="entry name" value="Pro_dh"/>
    <property type="match status" value="1"/>
</dbReference>
<dbReference type="PANTHER" id="PTHR42862">
    <property type="entry name" value="DELTA-1-PYRROLINE-5-CARBOXYLATE DEHYDROGENASE 1, ISOFORM A-RELATED"/>
    <property type="match status" value="1"/>
</dbReference>
<evidence type="ECO:0000256" key="4">
    <source>
        <dbReference type="ARBA" id="ARBA00023027"/>
    </source>
</evidence>
<dbReference type="Proteomes" id="UP001321475">
    <property type="component" value="Chromosome"/>
</dbReference>
<dbReference type="InterPro" id="IPR029041">
    <property type="entry name" value="FAD-linked_oxidoreductase-like"/>
</dbReference>
<dbReference type="InterPro" id="IPR025703">
    <property type="entry name" value="Bifunct_PutA"/>
</dbReference>
<protein>
    <recommendedName>
        <fullName evidence="2">L-glutamate gamma-semialdehyde dehydrogenase</fullName>
        <ecNumber evidence="2">1.2.1.88</ecNumber>
    </recommendedName>
</protein>
<dbReference type="InterPro" id="IPR029510">
    <property type="entry name" value="Ald_DH_CS_GLU"/>
</dbReference>
<evidence type="ECO:0000313" key="12">
    <source>
        <dbReference type="Proteomes" id="UP001321475"/>
    </source>
</evidence>